<gene>
    <name evidence="1" type="ORF">H8S00_00005</name>
</gene>
<protein>
    <recommendedName>
        <fullName evidence="3">Endonuclease</fullName>
    </recommendedName>
</protein>
<sequence>MKIITWNINRFDGVWDWYEKKKDKDTKYREKMAKAIIGYLVKLISNEELTCKSKFRVKD</sequence>
<dbReference type="RefSeq" id="WP_186839759.1">
    <property type="nucleotide sequence ID" value="NZ_JACOOZ010000001.1"/>
</dbReference>
<accession>A0ABR7EYF8</accession>
<organism evidence="1 2">
    <name type="scientific">Eubacterium segne</name>
    <dbReference type="NCBI Taxonomy" id="2763045"/>
    <lineage>
        <taxon>Bacteria</taxon>
        <taxon>Bacillati</taxon>
        <taxon>Bacillota</taxon>
        <taxon>Clostridia</taxon>
        <taxon>Eubacteriales</taxon>
        <taxon>Eubacteriaceae</taxon>
        <taxon>Eubacterium</taxon>
    </lineage>
</organism>
<evidence type="ECO:0000313" key="1">
    <source>
        <dbReference type="EMBL" id="MBC5666384.1"/>
    </source>
</evidence>
<dbReference type="EMBL" id="JACOOZ010000001">
    <property type="protein sequence ID" value="MBC5666384.1"/>
    <property type="molecule type" value="Genomic_DNA"/>
</dbReference>
<reference evidence="1 2" key="1">
    <citation type="submission" date="2020-08" db="EMBL/GenBank/DDBJ databases">
        <title>Genome public.</title>
        <authorList>
            <person name="Liu C."/>
            <person name="Sun Q."/>
        </authorList>
    </citation>
    <scope>NUCLEOTIDE SEQUENCE [LARGE SCALE GENOMIC DNA]</scope>
    <source>
        <strain evidence="1 2">BX4</strain>
    </source>
</reference>
<keyword evidence="2" id="KW-1185">Reference proteome</keyword>
<proteinExistence type="predicted"/>
<comment type="caution">
    <text evidence="1">The sequence shown here is derived from an EMBL/GenBank/DDBJ whole genome shotgun (WGS) entry which is preliminary data.</text>
</comment>
<name>A0ABR7EYF8_9FIRM</name>
<dbReference type="Proteomes" id="UP000597877">
    <property type="component" value="Unassembled WGS sequence"/>
</dbReference>
<evidence type="ECO:0000313" key="2">
    <source>
        <dbReference type="Proteomes" id="UP000597877"/>
    </source>
</evidence>
<evidence type="ECO:0008006" key="3">
    <source>
        <dbReference type="Google" id="ProtNLM"/>
    </source>
</evidence>